<keyword evidence="4" id="KW-1185">Reference proteome</keyword>
<evidence type="ECO:0000313" key="4">
    <source>
        <dbReference type="Proteomes" id="UP000008698"/>
    </source>
</evidence>
<sequence>MTISTWPDVAILVMTGGGDQQRLSQSSRVIAVTYSTHPTTSLQVLHSPHRNKLRGLQRYCPPKNCGVASIRRIQVPPVLPPPRHRPEHPLKPASFCTAPDPCRPLASFSALSVIHRQIDQSRQFGCPSGTYYRNGRCYTRNRSSWYYWGRWVLAGVLVVVFLLILCALGCFSSRKRRRKGNTPMYGTGWMTNNRWGANQHQNNQHAYNQQGYNQQQYGQQQYGYGQQGYNAPPAYGQQPQHTGTTFNQNDGYYGNHDNIQLQQPQQTYNRGVDDFAPPSGPPPKA</sequence>
<dbReference type="GeneID" id="9530171"/>
<feature type="region of interest" description="Disordered" evidence="1">
    <location>
        <begin position="266"/>
        <end position="285"/>
    </location>
</feature>
<evidence type="ECO:0000313" key="3">
    <source>
        <dbReference type="EMBL" id="EEY18453.1"/>
    </source>
</evidence>
<dbReference type="InterPro" id="IPR020999">
    <property type="entry name" value="Chitin_synth_reg_RCR"/>
</dbReference>
<name>C9SHN0_VERA1</name>
<dbReference type="HOGENOM" id="CLU_977270_0_0_1"/>
<dbReference type="KEGG" id="val:VDBG_04562"/>
<keyword evidence="2" id="KW-0472">Membrane</keyword>
<organism evidence="4">
    <name type="scientific">Verticillium alfalfae (strain VaMs.102 / ATCC MYA-4576 / FGSC 10136)</name>
    <name type="common">Verticillium wilt of alfalfa</name>
    <name type="synonym">Verticillium albo-atrum</name>
    <dbReference type="NCBI Taxonomy" id="526221"/>
    <lineage>
        <taxon>Eukaryota</taxon>
        <taxon>Fungi</taxon>
        <taxon>Dikarya</taxon>
        <taxon>Ascomycota</taxon>
        <taxon>Pezizomycotina</taxon>
        <taxon>Sordariomycetes</taxon>
        <taxon>Hypocreomycetidae</taxon>
        <taxon>Glomerellales</taxon>
        <taxon>Plectosphaerellaceae</taxon>
        <taxon>Verticillium</taxon>
    </lineage>
</organism>
<dbReference type="GO" id="GO:0016192">
    <property type="term" value="P:vesicle-mediated transport"/>
    <property type="evidence" value="ECO:0007669"/>
    <property type="project" value="TreeGrafter"/>
</dbReference>
<dbReference type="STRING" id="526221.C9SHN0"/>
<dbReference type="Pfam" id="PF12273">
    <property type="entry name" value="RCR"/>
    <property type="match status" value="1"/>
</dbReference>
<feature type="transmembrane region" description="Helical" evidence="2">
    <location>
        <begin position="145"/>
        <end position="171"/>
    </location>
</feature>
<keyword evidence="2" id="KW-0812">Transmembrane</keyword>
<dbReference type="eggNOG" id="ENOG502S8F1">
    <property type="taxonomic scope" value="Eukaryota"/>
</dbReference>
<dbReference type="EMBL" id="DS985218">
    <property type="protein sequence ID" value="EEY18453.1"/>
    <property type="molecule type" value="Genomic_DNA"/>
</dbReference>
<proteinExistence type="predicted"/>
<reference evidence="4" key="1">
    <citation type="journal article" date="2011" name="PLoS Pathog.">
        <title>Comparative genomics yields insights into niche adaptation of plant vascular wilt pathogens.</title>
        <authorList>
            <person name="Klosterman S.J."/>
            <person name="Subbarao K.V."/>
            <person name="Kang S."/>
            <person name="Veronese P."/>
            <person name="Gold S.E."/>
            <person name="Thomma B.P.H.J."/>
            <person name="Chen Z."/>
            <person name="Henrissat B."/>
            <person name="Lee Y.-H."/>
            <person name="Park J."/>
            <person name="Garcia-Pedrajas M.D."/>
            <person name="Barbara D.J."/>
            <person name="Anchieta A."/>
            <person name="de Jonge R."/>
            <person name="Santhanam P."/>
            <person name="Maruthachalam K."/>
            <person name="Atallah Z."/>
            <person name="Amyotte S.G."/>
            <person name="Paz Z."/>
            <person name="Inderbitzin P."/>
            <person name="Hayes R.J."/>
            <person name="Heiman D.I."/>
            <person name="Young S."/>
            <person name="Zeng Q."/>
            <person name="Engels R."/>
            <person name="Galagan J."/>
            <person name="Cuomo C.A."/>
            <person name="Dobinson K.F."/>
            <person name="Ma L.-J."/>
        </authorList>
    </citation>
    <scope>NUCLEOTIDE SEQUENCE [LARGE SCALE GENOMIC DNA]</scope>
    <source>
        <strain evidence="4">VaMs.102 / ATCC MYA-4576 / FGSC 10136</strain>
    </source>
</reference>
<evidence type="ECO:0000256" key="1">
    <source>
        <dbReference type="SAM" id="MobiDB-lite"/>
    </source>
</evidence>
<evidence type="ECO:0000256" key="2">
    <source>
        <dbReference type="SAM" id="Phobius"/>
    </source>
</evidence>
<dbReference type="PANTHER" id="PTHR28187:SF1">
    <property type="entry name" value="PROTEIN RCR1-RELATED"/>
    <property type="match status" value="1"/>
</dbReference>
<protein>
    <submittedName>
        <fullName evidence="3">Uncharacterized protein</fullName>
    </submittedName>
</protein>
<gene>
    <name evidence="3" type="ORF">VDBG_04562</name>
</gene>
<dbReference type="RefSeq" id="XP_003004956.1">
    <property type="nucleotide sequence ID" value="XM_003004910.1"/>
</dbReference>
<accession>C9SHN0</accession>
<dbReference type="PANTHER" id="PTHR28187">
    <property type="entry name" value="PROTEIN RCR1-RELATED"/>
    <property type="match status" value="1"/>
</dbReference>
<dbReference type="Proteomes" id="UP000008698">
    <property type="component" value="Unassembled WGS sequence"/>
</dbReference>
<feature type="compositionally biased region" description="Polar residues" evidence="1">
    <location>
        <begin position="237"/>
        <end position="250"/>
    </location>
</feature>
<feature type="region of interest" description="Disordered" evidence="1">
    <location>
        <begin position="228"/>
        <end position="251"/>
    </location>
</feature>
<dbReference type="OrthoDB" id="3556830at2759"/>
<keyword evidence="2" id="KW-1133">Transmembrane helix</keyword>
<dbReference type="AlphaFoldDB" id="C9SHN0"/>